<dbReference type="EMBL" id="JAGMUU010000003">
    <property type="protein sequence ID" value="KAH7157746.1"/>
    <property type="molecule type" value="Genomic_DNA"/>
</dbReference>
<dbReference type="OrthoDB" id="62952at2759"/>
<organism evidence="1 2">
    <name type="scientific">Dactylonectria estremocensis</name>
    <dbReference type="NCBI Taxonomy" id="1079267"/>
    <lineage>
        <taxon>Eukaryota</taxon>
        <taxon>Fungi</taxon>
        <taxon>Dikarya</taxon>
        <taxon>Ascomycota</taxon>
        <taxon>Pezizomycotina</taxon>
        <taxon>Sordariomycetes</taxon>
        <taxon>Hypocreomycetidae</taxon>
        <taxon>Hypocreales</taxon>
        <taxon>Nectriaceae</taxon>
        <taxon>Dactylonectria</taxon>
    </lineage>
</organism>
<accession>A0A9P9FC99</accession>
<evidence type="ECO:0000313" key="1">
    <source>
        <dbReference type="EMBL" id="KAH7157746.1"/>
    </source>
</evidence>
<keyword evidence="2" id="KW-1185">Reference proteome</keyword>
<evidence type="ECO:0000313" key="2">
    <source>
        <dbReference type="Proteomes" id="UP000717696"/>
    </source>
</evidence>
<sequence length="150" mass="16654">MNRFILVDETQQQVGLLRSFLNGIGSVNAGLLTHLSINFPVTESTEDQPSEVEIREDGLQSLRLLQASCTNLTTLETFAHGQNSRFLTEADEDSSQLVQEGLPQIDSQVKAIPSLKNIIVRVYVRTLPLSIIELMQGLGWVVIFGDRACR</sequence>
<gene>
    <name evidence="1" type="ORF">B0J13DRAFT_180102</name>
</gene>
<dbReference type="Proteomes" id="UP000717696">
    <property type="component" value="Unassembled WGS sequence"/>
</dbReference>
<name>A0A9P9FC99_9HYPO</name>
<comment type="caution">
    <text evidence="1">The sequence shown here is derived from an EMBL/GenBank/DDBJ whole genome shotgun (WGS) entry which is preliminary data.</text>
</comment>
<reference evidence="1" key="1">
    <citation type="journal article" date="2021" name="Nat. Commun.">
        <title>Genetic determinants of endophytism in the Arabidopsis root mycobiome.</title>
        <authorList>
            <person name="Mesny F."/>
            <person name="Miyauchi S."/>
            <person name="Thiergart T."/>
            <person name="Pickel B."/>
            <person name="Atanasova L."/>
            <person name="Karlsson M."/>
            <person name="Huettel B."/>
            <person name="Barry K.W."/>
            <person name="Haridas S."/>
            <person name="Chen C."/>
            <person name="Bauer D."/>
            <person name="Andreopoulos W."/>
            <person name="Pangilinan J."/>
            <person name="LaButti K."/>
            <person name="Riley R."/>
            <person name="Lipzen A."/>
            <person name="Clum A."/>
            <person name="Drula E."/>
            <person name="Henrissat B."/>
            <person name="Kohler A."/>
            <person name="Grigoriev I.V."/>
            <person name="Martin F.M."/>
            <person name="Hacquard S."/>
        </authorList>
    </citation>
    <scope>NUCLEOTIDE SEQUENCE</scope>
    <source>
        <strain evidence="1">MPI-CAGE-AT-0021</strain>
    </source>
</reference>
<protein>
    <submittedName>
        <fullName evidence="1">Uncharacterized protein</fullName>
    </submittedName>
</protein>
<proteinExistence type="predicted"/>
<dbReference type="AlphaFoldDB" id="A0A9P9FC99"/>